<dbReference type="EMBL" id="CP060696">
    <property type="protein sequence ID" value="QNO18153.1"/>
    <property type="molecule type" value="Genomic_DNA"/>
</dbReference>
<keyword evidence="6" id="KW-1185">Reference proteome</keyword>
<keyword evidence="1" id="KW-0813">Transport</keyword>
<dbReference type="InterPro" id="IPR027417">
    <property type="entry name" value="P-loop_NTPase"/>
</dbReference>
<dbReference type="Gene3D" id="3.40.50.300">
    <property type="entry name" value="P-loop containing nucleotide triphosphate hydrolases"/>
    <property type="match status" value="1"/>
</dbReference>
<organism evidence="5 6">
    <name type="scientific">Caproicibacterium amylolyticum</name>
    <dbReference type="NCBI Taxonomy" id="2766537"/>
    <lineage>
        <taxon>Bacteria</taxon>
        <taxon>Bacillati</taxon>
        <taxon>Bacillota</taxon>
        <taxon>Clostridia</taxon>
        <taxon>Eubacteriales</taxon>
        <taxon>Oscillospiraceae</taxon>
        <taxon>Caproicibacterium</taxon>
    </lineage>
</organism>
<evidence type="ECO:0000256" key="2">
    <source>
        <dbReference type="ARBA" id="ARBA00022741"/>
    </source>
</evidence>
<dbReference type="PANTHER" id="PTHR42939:SF1">
    <property type="entry name" value="ABC TRANSPORTER ATP-BINDING PROTEIN ALBC-RELATED"/>
    <property type="match status" value="1"/>
</dbReference>
<dbReference type="Pfam" id="PF00005">
    <property type="entry name" value="ABC_tran"/>
    <property type="match status" value="1"/>
</dbReference>
<keyword evidence="2" id="KW-0547">Nucleotide-binding</keyword>
<dbReference type="AlphaFoldDB" id="A0A7G9WHJ1"/>
<name>A0A7G9WHJ1_9FIRM</name>
<dbReference type="GO" id="GO:0016887">
    <property type="term" value="F:ATP hydrolysis activity"/>
    <property type="evidence" value="ECO:0007669"/>
    <property type="project" value="InterPro"/>
</dbReference>
<evidence type="ECO:0000259" key="4">
    <source>
        <dbReference type="PROSITE" id="PS50893"/>
    </source>
</evidence>
<keyword evidence="3 5" id="KW-0067">ATP-binding</keyword>
<feature type="domain" description="ABC transporter" evidence="4">
    <location>
        <begin position="5"/>
        <end position="215"/>
    </location>
</feature>
<dbReference type="PROSITE" id="PS00211">
    <property type="entry name" value="ABC_TRANSPORTER_1"/>
    <property type="match status" value="1"/>
</dbReference>
<dbReference type="Proteomes" id="UP000516046">
    <property type="component" value="Chromosome"/>
</dbReference>
<proteinExistence type="predicted"/>
<dbReference type="InterPro" id="IPR003593">
    <property type="entry name" value="AAA+_ATPase"/>
</dbReference>
<dbReference type="InterPro" id="IPR051782">
    <property type="entry name" value="ABC_Transporter_VariousFunc"/>
</dbReference>
<evidence type="ECO:0000313" key="5">
    <source>
        <dbReference type="EMBL" id="QNO18153.1"/>
    </source>
</evidence>
<dbReference type="SMART" id="SM00382">
    <property type="entry name" value="AAA"/>
    <property type="match status" value="1"/>
</dbReference>
<reference evidence="5 6" key="1">
    <citation type="submission" date="2020-08" db="EMBL/GenBank/DDBJ databases">
        <authorList>
            <person name="Ren C."/>
            <person name="Gu Y."/>
            <person name="Xu Y."/>
        </authorList>
    </citation>
    <scope>NUCLEOTIDE SEQUENCE [LARGE SCALE GENOMIC DNA]</scope>
    <source>
        <strain evidence="5 6">LBM18003</strain>
    </source>
</reference>
<gene>
    <name evidence="5" type="ORF">H6X83_00325</name>
</gene>
<dbReference type="GO" id="GO:0005524">
    <property type="term" value="F:ATP binding"/>
    <property type="evidence" value="ECO:0007669"/>
    <property type="project" value="UniProtKB-KW"/>
</dbReference>
<accession>A0A7G9WHJ1</accession>
<evidence type="ECO:0000313" key="6">
    <source>
        <dbReference type="Proteomes" id="UP000516046"/>
    </source>
</evidence>
<dbReference type="InterPro" id="IPR003439">
    <property type="entry name" value="ABC_transporter-like_ATP-bd"/>
</dbReference>
<dbReference type="InterPro" id="IPR017871">
    <property type="entry name" value="ABC_transporter-like_CS"/>
</dbReference>
<dbReference type="PANTHER" id="PTHR42939">
    <property type="entry name" value="ABC TRANSPORTER ATP-BINDING PROTEIN ALBC-RELATED"/>
    <property type="match status" value="1"/>
</dbReference>
<dbReference type="PROSITE" id="PS50893">
    <property type="entry name" value="ABC_TRANSPORTER_2"/>
    <property type="match status" value="1"/>
</dbReference>
<evidence type="ECO:0000256" key="1">
    <source>
        <dbReference type="ARBA" id="ARBA00022448"/>
    </source>
</evidence>
<protein>
    <submittedName>
        <fullName evidence="5">ABC transporter ATP-binding protein</fullName>
    </submittedName>
</protein>
<evidence type="ECO:0000256" key="3">
    <source>
        <dbReference type="ARBA" id="ARBA00022840"/>
    </source>
</evidence>
<sequence>MSVTVEVKNYTKTIKGQTVLSNVTLQLESGVCYGLYGHNGCGKSMLMRAIAGLICPTEGCVTAFGKDLNNSNSFPDSLGLIIENVGFWPYFTGLENLKLLASIKGEIGEPEIRDAITRVGLDPDDRRVYHKYSLGMKQRLAIAQAIMEKPNLILLDEPTNALDEDGVSLIRKVVQEEAERGATILIASHNREDLTTLCSQFFKMNAGKLQIVEGVA</sequence>
<dbReference type="SUPFAM" id="SSF52540">
    <property type="entry name" value="P-loop containing nucleoside triphosphate hydrolases"/>
    <property type="match status" value="1"/>
</dbReference>
<dbReference type="KEGG" id="caml:H6X83_00325"/>
<dbReference type="RefSeq" id="WP_212507217.1">
    <property type="nucleotide sequence ID" value="NZ_CP060696.1"/>
</dbReference>